<protein>
    <submittedName>
        <fullName evidence="1">Uncharacterized protein</fullName>
    </submittedName>
</protein>
<organism evidence="1 2">
    <name type="scientific">Plasticicumulans acidivorans</name>
    <dbReference type="NCBI Taxonomy" id="886464"/>
    <lineage>
        <taxon>Bacteria</taxon>
        <taxon>Pseudomonadati</taxon>
        <taxon>Pseudomonadota</taxon>
        <taxon>Gammaproteobacteria</taxon>
        <taxon>Candidatus Competibacteraceae</taxon>
        <taxon>Plasticicumulans</taxon>
    </lineage>
</organism>
<dbReference type="RefSeq" id="WP_110019693.1">
    <property type="nucleotide sequence ID" value="NZ_QGTJ01000011.1"/>
</dbReference>
<dbReference type="Proteomes" id="UP000246569">
    <property type="component" value="Unassembled WGS sequence"/>
</dbReference>
<evidence type="ECO:0000313" key="1">
    <source>
        <dbReference type="EMBL" id="PWV59281.1"/>
    </source>
</evidence>
<dbReference type="AlphaFoldDB" id="A0A317MRE8"/>
<accession>A0A317MRE8</accession>
<name>A0A317MRE8_9GAMM</name>
<gene>
    <name evidence="1" type="ORF">C7443_11149</name>
</gene>
<proteinExistence type="predicted"/>
<dbReference type="OrthoDB" id="6657308at2"/>
<sequence length="210" mass="23256">MAFDASASIPVTRDSALIEGLRRLLPAEQVPLALRLWEEEYSARPGTLRAYADRLVRDYALSQPLRDVHRLLVQHLFLPQTTARPAPPPPVVVPAAELPPLTRAFVELLEELFARFAQSDADAAGMTRHDLADRVLASSLERPQRDALIAWLEQSGPAPVHDYPPKLLRALVHLSYVGVCNALGPLPADRLLAAAIRYAEYHTEGVRQLL</sequence>
<reference evidence="1 2" key="1">
    <citation type="submission" date="2018-05" db="EMBL/GenBank/DDBJ databases">
        <title>Genomic Encyclopedia of Type Strains, Phase IV (KMG-IV): sequencing the most valuable type-strain genomes for metagenomic binning, comparative biology and taxonomic classification.</title>
        <authorList>
            <person name="Goeker M."/>
        </authorList>
    </citation>
    <scope>NUCLEOTIDE SEQUENCE [LARGE SCALE GENOMIC DNA]</scope>
    <source>
        <strain evidence="1 2">DSM 23606</strain>
    </source>
</reference>
<dbReference type="EMBL" id="QGTJ01000011">
    <property type="protein sequence ID" value="PWV59281.1"/>
    <property type="molecule type" value="Genomic_DNA"/>
</dbReference>
<keyword evidence="2" id="KW-1185">Reference proteome</keyword>
<evidence type="ECO:0000313" key="2">
    <source>
        <dbReference type="Proteomes" id="UP000246569"/>
    </source>
</evidence>
<comment type="caution">
    <text evidence="1">The sequence shown here is derived from an EMBL/GenBank/DDBJ whole genome shotgun (WGS) entry which is preliminary data.</text>
</comment>